<comment type="subcellular location">
    <subcellularLocation>
        <location evidence="1">Nucleus</location>
    </subcellularLocation>
</comment>
<evidence type="ECO:0000256" key="2">
    <source>
        <dbReference type="ARBA" id="ARBA00023015"/>
    </source>
</evidence>
<organism evidence="7 8">
    <name type="scientific">Collybia nuda</name>
    <dbReference type="NCBI Taxonomy" id="64659"/>
    <lineage>
        <taxon>Eukaryota</taxon>
        <taxon>Fungi</taxon>
        <taxon>Dikarya</taxon>
        <taxon>Basidiomycota</taxon>
        <taxon>Agaricomycotina</taxon>
        <taxon>Agaricomycetes</taxon>
        <taxon>Agaricomycetidae</taxon>
        <taxon>Agaricales</taxon>
        <taxon>Tricholomatineae</taxon>
        <taxon>Clitocybaceae</taxon>
        <taxon>Collybia</taxon>
    </lineage>
</organism>
<dbReference type="GO" id="GO:0005634">
    <property type="term" value="C:nucleus"/>
    <property type="evidence" value="ECO:0007669"/>
    <property type="project" value="UniProtKB-SubCell"/>
</dbReference>
<dbReference type="InterPro" id="IPR037525">
    <property type="entry name" value="Velvet_dom"/>
</dbReference>
<accession>A0A9P5Y5W4</accession>
<proteinExistence type="predicted"/>
<dbReference type="OrthoDB" id="5599552at2759"/>
<feature type="region of interest" description="Disordered" evidence="5">
    <location>
        <begin position="315"/>
        <end position="356"/>
    </location>
</feature>
<protein>
    <submittedName>
        <fullName evidence="7">Velvet factor-domain-containing protein</fullName>
    </submittedName>
</protein>
<dbReference type="Gene3D" id="2.60.40.3960">
    <property type="entry name" value="Velvet domain"/>
    <property type="match status" value="1"/>
</dbReference>
<dbReference type="InterPro" id="IPR021740">
    <property type="entry name" value="Velvet"/>
</dbReference>
<feature type="region of interest" description="Disordered" evidence="5">
    <location>
        <begin position="1"/>
        <end position="31"/>
    </location>
</feature>
<keyword evidence="8" id="KW-1185">Reference proteome</keyword>
<dbReference type="PANTHER" id="PTHR33572">
    <property type="entry name" value="SPORE DEVELOPMENT REGULATOR VOSA"/>
    <property type="match status" value="1"/>
</dbReference>
<keyword evidence="3" id="KW-0804">Transcription</keyword>
<gene>
    <name evidence="7" type="ORF">BDZ94DRAFT_1218516</name>
</gene>
<reference evidence="7" key="1">
    <citation type="submission" date="2020-11" db="EMBL/GenBank/DDBJ databases">
        <authorList>
            <consortium name="DOE Joint Genome Institute"/>
            <person name="Ahrendt S."/>
            <person name="Riley R."/>
            <person name="Andreopoulos W."/>
            <person name="Labutti K."/>
            <person name="Pangilinan J."/>
            <person name="Ruiz-Duenas F.J."/>
            <person name="Barrasa J.M."/>
            <person name="Sanchez-Garcia M."/>
            <person name="Camarero S."/>
            <person name="Miyauchi S."/>
            <person name="Serrano A."/>
            <person name="Linde D."/>
            <person name="Babiker R."/>
            <person name="Drula E."/>
            <person name="Ayuso-Fernandez I."/>
            <person name="Pacheco R."/>
            <person name="Padilla G."/>
            <person name="Ferreira P."/>
            <person name="Barriuso J."/>
            <person name="Kellner H."/>
            <person name="Castanera R."/>
            <person name="Alfaro M."/>
            <person name="Ramirez L."/>
            <person name="Pisabarro A.G."/>
            <person name="Kuo A."/>
            <person name="Tritt A."/>
            <person name="Lipzen A."/>
            <person name="He G."/>
            <person name="Yan M."/>
            <person name="Ng V."/>
            <person name="Cullen D."/>
            <person name="Martin F."/>
            <person name="Rosso M.-N."/>
            <person name="Henrissat B."/>
            <person name="Hibbett D."/>
            <person name="Martinez A.T."/>
            <person name="Grigoriev I.V."/>
        </authorList>
    </citation>
    <scope>NUCLEOTIDE SEQUENCE</scope>
    <source>
        <strain evidence="7">CBS 247.69</strain>
    </source>
</reference>
<dbReference type="Proteomes" id="UP000807353">
    <property type="component" value="Unassembled WGS sequence"/>
</dbReference>
<dbReference type="InterPro" id="IPR038491">
    <property type="entry name" value="Velvet_dom_sf"/>
</dbReference>
<comment type="caution">
    <text evidence="7">The sequence shown here is derived from an EMBL/GenBank/DDBJ whole genome shotgun (WGS) entry which is preliminary data.</text>
</comment>
<evidence type="ECO:0000313" key="7">
    <source>
        <dbReference type="EMBL" id="KAF9463249.1"/>
    </source>
</evidence>
<evidence type="ECO:0000313" key="8">
    <source>
        <dbReference type="Proteomes" id="UP000807353"/>
    </source>
</evidence>
<evidence type="ECO:0000256" key="3">
    <source>
        <dbReference type="ARBA" id="ARBA00023163"/>
    </source>
</evidence>
<evidence type="ECO:0000256" key="5">
    <source>
        <dbReference type="SAM" id="MobiDB-lite"/>
    </source>
</evidence>
<dbReference type="Pfam" id="PF11754">
    <property type="entry name" value="Velvet"/>
    <property type="match status" value="1"/>
</dbReference>
<name>A0A9P5Y5W4_9AGAR</name>
<keyword evidence="4" id="KW-0539">Nucleus</keyword>
<dbReference type="AlphaFoldDB" id="A0A9P5Y5W4"/>
<evidence type="ECO:0000256" key="4">
    <source>
        <dbReference type="ARBA" id="ARBA00023242"/>
    </source>
</evidence>
<feature type="domain" description="Velvet" evidence="6">
    <location>
        <begin position="45"/>
        <end position="314"/>
    </location>
</feature>
<sequence>MSSHFSTEYHHPHIEQPTAAHSRHQPHGTDLIGRPILFATGQFAGQAIRAELREIQQADLGRKYARVDRRPLDPPPVVQLRLFHVFNLGSEQETEKEVESYNEIQMLGLLCTVDLFPVPQAQYDLNQKGSRPEITHQSPFSSPGSSKFPVEDKEHVFAFAPARPYPPPPGSISSTVVPTSPHDQAAIPGIPPNSYSAPDIIHYIGNFPVTEASKMTHALVGSTFIQPSIVEYQGRMTTMFVFSDLAVKVEGTFILRYRFFDILAKPYNYTQVAVQAECFGGPFRVYSTKEFPGLQASTELTKQLARWGVRLNTRETERRRRKKGETSAGSPLFTGIGKRKLPGPDNPETIYESEDD</sequence>
<dbReference type="PANTHER" id="PTHR33572:SF3">
    <property type="entry name" value="VELVET COMPLEX SUBUNIT B"/>
    <property type="match status" value="1"/>
</dbReference>
<dbReference type="PROSITE" id="PS51821">
    <property type="entry name" value="VELVET"/>
    <property type="match status" value="1"/>
</dbReference>
<evidence type="ECO:0000256" key="1">
    <source>
        <dbReference type="ARBA" id="ARBA00004123"/>
    </source>
</evidence>
<keyword evidence="2" id="KW-0805">Transcription regulation</keyword>
<evidence type="ECO:0000259" key="6">
    <source>
        <dbReference type="PROSITE" id="PS51821"/>
    </source>
</evidence>
<dbReference type="EMBL" id="MU150264">
    <property type="protein sequence ID" value="KAF9463249.1"/>
    <property type="molecule type" value="Genomic_DNA"/>
</dbReference>